<keyword evidence="3" id="KW-1185">Reference proteome</keyword>
<feature type="region of interest" description="Disordered" evidence="1">
    <location>
        <begin position="50"/>
        <end position="74"/>
    </location>
</feature>
<accession>A0A2Z7CTV4</accession>
<evidence type="ECO:0000313" key="2">
    <source>
        <dbReference type="EMBL" id="KZV49397.1"/>
    </source>
</evidence>
<name>A0A2Z7CTV4_9LAMI</name>
<evidence type="ECO:0000256" key="1">
    <source>
        <dbReference type="SAM" id="MobiDB-lite"/>
    </source>
</evidence>
<dbReference type="AlphaFoldDB" id="A0A2Z7CTV4"/>
<organism evidence="2 3">
    <name type="scientific">Dorcoceras hygrometricum</name>
    <dbReference type="NCBI Taxonomy" id="472368"/>
    <lineage>
        <taxon>Eukaryota</taxon>
        <taxon>Viridiplantae</taxon>
        <taxon>Streptophyta</taxon>
        <taxon>Embryophyta</taxon>
        <taxon>Tracheophyta</taxon>
        <taxon>Spermatophyta</taxon>
        <taxon>Magnoliopsida</taxon>
        <taxon>eudicotyledons</taxon>
        <taxon>Gunneridae</taxon>
        <taxon>Pentapetalae</taxon>
        <taxon>asterids</taxon>
        <taxon>lamiids</taxon>
        <taxon>Lamiales</taxon>
        <taxon>Gesneriaceae</taxon>
        <taxon>Didymocarpoideae</taxon>
        <taxon>Trichosporeae</taxon>
        <taxon>Loxocarpinae</taxon>
        <taxon>Dorcoceras</taxon>
    </lineage>
</organism>
<dbReference type="EMBL" id="KQ993057">
    <property type="protein sequence ID" value="KZV49397.1"/>
    <property type="molecule type" value="Genomic_DNA"/>
</dbReference>
<protein>
    <submittedName>
        <fullName evidence="2">Uncharacterized protein</fullName>
    </submittedName>
</protein>
<sequence length="137" mass="14868">MGSISNIGPKTSWAARDRPELNLEKLAIAMMPGISPHGGGRRLLSVRRMAARRRAKRGASSQHRAPTVAHIRPTTAQHLAARSSAGHRAETTPSLRLMCAASAQRDSPRKFGRNKFRRGAAAATAFGRGGRRRLLEL</sequence>
<reference evidence="2 3" key="1">
    <citation type="journal article" date="2015" name="Proc. Natl. Acad. Sci. U.S.A.">
        <title>The resurrection genome of Boea hygrometrica: A blueprint for survival of dehydration.</title>
        <authorList>
            <person name="Xiao L."/>
            <person name="Yang G."/>
            <person name="Zhang L."/>
            <person name="Yang X."/>
            <person name="Zhao S."/>
            <person name="Ji Z."/>
            <person name="Zhou Q."/>
            <person name="Hu M."/>
            <person name="Wang Y."/>
            <person name="Chen M."/>
            <person name="Xu Y."/>
            <person name="Jin H."/>
            <person name="Xiao X."/>
            <person name="Hu G."/>
            <person name="Bao F."/>
            <person name="Hu Y."/>
            <person name="Wan P."/>
            <person name="Li L."/>
            <person name="Deng X."/>
            <person name="Kuang T."/>
            <person name="Xiang C."/>
            <person name="Zhu J.K."/>
            <person name="Oliver M.J."/>
            <person name="He Y."/>
        </authorList>
    </citation>
    <scope>NUCLEOTIDE SEQUENCE [LARGE SCALE GENOMIC DNA]</scope>
    <source>
        <strain evidence="3">cv. XS01</strain>
    </source>
</reference>
<dbReference type="Proteomes" id="UP000250235">
    <property type="component" value="Unassembled WGS sequence"/>
</dbReference>
<evidence type="ECO:0000313" key="3">
    <source>
        <dbReference type="Proteomes" id="UP000250235"/>
    </source>
</evidence>
<gene>
    <name evidence="2" type="ORF">F511_29305</name>
</gene>
<proteinExistence type="predicted"/>